<protein>
    <submittedName>
        <fullName evidence="1">Uncharacterized protein</fullName>
    </submittedName>
</protein>
<gene>
    <name evidence="1" type="ORF">OPKNFCMD_1258</name>
</gene>
<evidence type="ECO:0000313" key="1">
    <source>
        <dbReference type="EMBL" id="GJD48536.1"/>
    </source>
</evidence>
<evidence type="ECO:0000313" key="2">
    <source>
        <dbReference type="Proteomes" id="UP001055167"/>
    </source>
</evidence>
<organism evidence="1 2">
    <name type="scientific">Methylobacterium crusticola</name>
    <dbReference type="NCBI Taxonomy" id="1697972"/>
    <lineage>
        <taxon>Bacteria</taxon>
        <taxon>Pseudomonadati</taxon>
        <taxon>Pseudomonadota</taxon>
        <taxon>Alphaproteobacteria</taxon>
        <taxon>Hyphomicrobiales</taxon>
        <taxon>Methylobacteriaceae</taxon>
        <taxon>Methylobacterium</taxon>
    </lineage>
</organism>
<name>A0ABQ4QU03_9HYPH</name>
<dbReference type="RefSeq" id="WP_238312983.1">
    <property type="nucleotide sequence ID" value="NZ_BPQH01000003.1"/>
</dbReference>
<keyword evidence="2" id="KW-1185">Reference proteome</keyword>
<comment type="caution">
    <text evidence="1">The sequence shown here is derived from an EMBL/GenBank/DDBJ whole genome shotgun (WGS) entry which is preliminary data.</text>
</comment>
<sequence length="175" mass="17519">MRRDLFGLGLAAVLAGAGAGAEARPAGGPGGPHATARALPAGQAFGRGARHAPRGGPGDLRAGRRIAGPGFAAGYGGYAAPLGLAPLEGALEPGLVAEPYFRLPRTTELVPPAWGYGTYGIPTIAGIPRQPPAEPVVYVINGPASRAPPGAWPDAPAPARHAGGARVIQVDVPRR</sequence>
<dbReference type="Proteomes" id="UP001055167">
    <property type="component" value="Unassembled WGS sequence"/>
</dbReference>
<accession>A0ABQ4QU03</accession>
<reference evidence="1" key="2">
    <citation type="submission" date="2021-08" db="EMBL/GenBank/DDBJ databases">
        <authorList>
            <person name="Tani A."/>
            <person name="Ola A."/>
            <person name="Ogura Y."/>
            <person name="Katsura K."/>
            <person name="Hayashi T."/>
        </authorList>
    </citation>
    <scope>NUCLEOTIDE SEQUENCE</scope>
    <source>
        <strain evidence="1">KCTC 52305</strain>
    </source>
</reference>
<proteinExistence type="predicted"/>
<reference evidence="1" key="1">
    <citation type="journal article" date="2021" name="Front. Microbiol.">
        <title>Comprehensive Comparative Genomics and Phenotyping of Methylobacterium Species.</title>
        <authorList>
            <person name="Alessa O."/>
            <person name="Ogura Y."/>
            <person name="Fujitani Y."/>
            <person name="Takami H."/>
            <person name="Hayashi T."/>
            <person name="Sahin N."/>
            <person name="Tani A."/>
        </authorList>
    </citation>
    <scope>NUCLEOTIDE SEQUENCE</scope>
    <source>
        <strain evidence="1">KCTC 52305</strain>
    </source>
</reference>
<dbReference type="EMBL" id="BPQH01000003">
    <property type="protein sequence ID" value="GJD48536.1"/>
    <property type="molecule type" value="Genomic_DNA"/>
</dbReference>